<dbReference type="InterPro" id="IPR001789">
    <property type="entry name" value="Sig_transdc_resp-reg_receiver"/>
</dbReference>
<dbReference type="EMBL" id="BJYU01000156">
    <property type="protein sequence ID" value="GEO18138.1"/>
    <property type="molecule type" value="Genomic_DNA"/>
</dbReference>
<evidence type="ECO:0000256" key="1">
    <source>
        <dbReference type="ARBA" id="ARBA00022553"/>
    </source>
</evidence>
<dbReference type="PROSITE" id="PS00622">
    <property type="entry name" value="HTH_LUXR_1"/>
    <property type="match status" value="1"/>
</dbReference>
<keyword evidence="7" id="KW-1185">Reference proteome</keyword>
<dbReference type="AlphaFoldDB" id="A0A512C1P1"/>
<feature type="domain" description="Response regulatory" evidence="5">
    <location>
        <begin position="6"/>
        <end position="121"/>
    </location>
</feature>
<protein>
    <submittedName>
        <fullName evidence="6">DNA-binding response regulator</fullName>
    </submittedName>
</protein>
<evidence type="ECO:0000259" key="4">
    <source>
        <dbReference type="PROSITE" id="PS50043"/>
    </source>
</evidence>
<dbReference type="OrthoDB" id="9814495at2"/>
<gene>
    <name evidence="6" type="ORF">MAE02_58340</name>
</gene>
<dbReference type="InterPro" id="IPR039420">
    <property type="entry name" value="WalR-like"/>
</dbReference>
<keyword evidence="1 3" id="KW-0597">Phosphoprotein</keyword>
<dbReference type="Pfam" id="PF00072">
    <property type="entry name" value="Response_reg"/>
    <property type="match status" value="1"/>
</dbReference>
<dbReference type="PROSITE" id="PS50110">
    <property type="entry name" value="RESPONSE_REGULATORY"/>
    <property type="match status" value="1"/>
</dbReference>
<feature type="domain" description="HTH luxR-type" evidence="4">
    <location>
        <begin position="149"/>
        <end position="214"/>
    </location>
</feature>
<name>A0A512C1P1_9HYPH</name>
<dbReference type="PROSITE" id="PS50043">
    <property type="entry name" value="HTH_LUXR_2"/>
    <property type="match status" value="1"/>
</dbReference>
<dbReference type="InterPro" id="IPR016032">
    <property type="entry name" value="Sig_transdc_resp-reg_C-effctor"/>
</dbReference>
<dbReference type="PRINTS" id="PR00038">
    <property type="entry name" value="HTHLUXR"/>
</dbReference>
<dbReference type="GO" id="GO:0006355">
    <property type="term" value="P:regulation of DNA-templated transcription"/>
    <property type="evidence" value="ECO:0007669"/>
    <property type="project" value="InterPro"/>
</dbReference>
<evidence type="ECO:0000313" key="7">
    <source>
        <dbReference type="Proteomes" id="UP000321085"/>
    </source>
</evidence>
<comment type="caution">
    <text evidence="6">The sequence shown here is derived from an EMBL/GenBank/DDBJ whole genome shotgun (WGS) entry which is preliminary data.</text>
</comment>
<proteinExistence type="predicted"/>
<dbReference type="GO" id="GO:0003677">
    <property type="term" value="F:DNA binding"/>
    <property type="evidence" value="ECO:0007669"/>
    <property type="project" value="UniProtKB-KW"/>
</dbReference>
<evidence type="ECO:0000259" key="5">
    <source>
        <dbReference type="PROSITE" id="PS50110"/>
    </source>
</evidence>
<dbReference type="CDD" id="cd17535">
    <property type="entry name" value="REC_NarL-like"/>
    <property type="match status" value="1"/>
</dbReference>
<keyword evidence="2 6" id="KW-0238">DNA-binding</keyword>
<dbReference type="SUPFAM" id="SSF46894">
    <property type="entry name" value="C-terminal effector domain of the bipartite response regulators"/>
    <property type="match status" value="1"/>
</dbReference>
<organism evidence="6 7">
    <name type="scientific">Microvirga aerophila</name>
    <dbReference type="NCBI Taxonomy" id="670291"/>
    <lineage>
        <taxon>Bacteria</taxon>
        <taxon>Pseudomonadati</taxon>
        <taxon>Pseudomonadota</taxon>
        <taxon>Alphaproteobacteria</taxon>
        <taxon>Hyphomicrobiales</taxon>
        <taxon>Methylobacteriaceae</taxon>
        <taxon>Microvirga</taxon>
    </lineage>
</organism>
<dbReference type="Gene3D" id="3.40.50.2300">
    <property type="match status" value="1"/>
</dbReference>
<dbReference type="PANTHER" id="PTHR43214">
    <property type="entry name" value="TWO-COMPONENT RESPONSE REGULATOR"/>
    <property type="match status" value="1"/>
</dbReference>
<dbReference type="RefSeq" id="WP_114189175.1">
    <property type="nucleotide sequence ID" value="NZ_BJYU01000156.1"/>
</dbReference>
<dbReference type="Proteomes" id="UP000321085">
    <property type="component" value="Unassembled WGS sequence"/>
</dbReference>
<dbReference type="Pfam" id="PF00196">
    <property type="entry name" value="GerE"/>
    <property type="match status" value="1"/>
</dbReference>
<dbReference type="SMART" id="SM00421">
    <property type="entry name" value="HTH_LUXR"/>
    <property type="match status" value="1"/>
</dbReference>
<accession>A0A512C1P1</accession>
<sequence length="220" mass="24121">MTDKIRVAVVDDHPLYRDGVVFGLEFEPDIEVVAQGESAEDAIQIARDVAPHILLLDMNMPGGGINAAAKIAQRSPGTKTLMLTVVDDEEEVRNALQRGARGYLLKGASSSELVQAIRLVNKGQNYVSPSFAMRLLTGQGNGESNTSRPPKRFPELSAREEEILLLIVQGMSNRLIGNEVGLSEKTVKGYVTRIMEKLHVQNRVEAALVATDRMAEQQDR</sequence>
<feature type="modified residue" description="4-aspartylphosphate" evidence="3">
    <location>
        <position position="57"/>
    </location>
</feature>
<dbReference type="InterPro" id="IPR011006">
    <property type="entry name" value="CheY-like_superfamily"/>
</dbReference>
<evidence type="ECO:0000313" key="6">
    <source>
        <dbReference type="EMBL" id="GEO18138.1"/>
    </source>
</evidence>
<dbReference type="InterPro" id="IPR058245">
    <property type="entry name" value="NreC/VraR/RcsB-like_REC"/>
</dbReference>
<dbReference type="GO" id="GO:0000160">
    <property type="term" value="P:phosphorelay signal transduction system"/>
    <property type="evidence" value="ECO:0007669"/>
    <property type="project" value="InterPro"/>
</dbReference>
<evidence type="ECO:0000256" key="3">
    <source>
        <dbReference type="PROSITE-ProRule" id="PRU00169"/>
    </source>
</evidence>
<dbReference type="InterPro" id="IPR000792">
    <property type="entry name" value="Tscrpt_reg_LuxR_C"/>
</dbReference>
<dbReference type="CDD" id="cd06170">
    <property type="entry name" value="LuxR_C_like"/>
    <property type="match status" value="1"/>
</dbReference>
<dbReference type="SMART" id="SM00448">
    <property type="entry name" value="REC"/>
    <property type="match status" value="1"/>
</dbReference>
<evidence type="ECO:0000256" key="2">
    <source>
        <dbReference type="ARBA" id="ARBA00023125"/>
    </source>
</evidence>
<dbReference type="SUPFAM" id="SSF52172">
    <property type="entry name" value="CheY-like"/>
    <property type="match status" value="1"/>
</dbReference>
<reference evidence="6 7" key="1">
    <citation type="submission" date="2019-07" db="EMBL/GenBank/DDBJ databases">
        <title>Whole genome shotgun sequence of Microvirga aerophila NBRC 106136.</title>
        <authorList>
            <person name="Hosoyama A."/>
            <person name="Uohara A."/>
            <person name="Ohji S."/>
            <person name="Ichikawa N."/>
        </authorList>
    </citation>
    <scope>NUCLEOTIDE SEQUENCE [LARGE SCALE GENOMIC DNA]</scope>
    <source>
        <strain evidence="6 7">NBRC 106136</strain>
    </source>
</reference>